<dbReference type="AlphaFoldDB" id="A0A1T5EYK3"/>
<protein>
    <submittedName>
        <fullName evidence="1">Uncharacterized protein</fullName>
    </submittedName>
</protein>
<reference evidence="1 2" key="1">
    <citation type="submission" date="2017-02" db="EMBL/GenBank/DDBJ databases">
        <authorList>
            <person name="Peterson S.W."/>
        </authorList>
    </citation>
    <scope>NUCLEOTIDE SEQUENCE [LARGE SCALE GENOMIC DNA]</scope>
    <source>
        <strain evidence="1 2">DSM 24412</strain>
    </source>
</reference>
<evidence type="ECO:0000313" key="2">
    <source>
        <dbReference type="Proteomes" id="UP000191055"/>
    </source>
</evidence>
<dbReference type="EMBL" id="FUYV01000006">
    <property type="protein sequence ID" value="SKB89023.1"/>
    <property type="molecule type" value="Genomic_DNA"/>
</dbReference>
<evidence type="ECO:0000313" key="1">
    <source>
        <dbReference type="EMBL" id="SKB89023.1"/>
    </source>
</evidence>
<dbReference type="RefSeq" id="WP_079557229.1">
    <property type="nucleotide sequence ID" value="NZ_CP021904.1"/>
</dbReference>
<organism evidence="1 2">
    <name type="scientific">Alkalitalea saponilacus</name>
    <dbReference type="NCBI Taxonomy" id="889453"/>
    <lineage>
        <taxon>Bacteria</taxon>
        <taxon>Pseudomonadati</taxon>
        <taxon>Bacteroidota</taxon>
        <taxon>Bacteroidia</taxon>
        <taxon>Marinilabiliales</taxon>
        <taxon>Marinilabiliaceae</taxon>
        <taxon>Alkalitalea</taxon>
    </lineage>
</organism>
<accession>A0A1T5EYK3</accession>
<sequence>MDKNLLYIIFIFLSFFNITAQEKEEILILLGEKISHVKMPVCITEDTITEPDILDIFAPLNNVNNEADFHRLKQLFFPDDTLIVIGLSKQQYLARYKVIKMFTEHKHIDTVEFITYVPELFKYEHALLFLKTSKNGCFSLVNNQFVDIYLDKNNKWASHYASLDYTHPNNIHTSLKPVKIDFTKEISFDITDLDNATLQERYPSKYYIFINNKAIAVWGNYIEDVIELKMNAIFGD</sequence>
<proteinExistence type="predicted"/>
<dbReference type="Proteomes" id="UP000191055">
    <property type="component" value="Unassembled WGS sequence"/>
</dbReference>
<keyword evidence="2" id="KW-1185">Reference proteome</keyword>
<gene>
    <name evidence="1" type="ORF">SAMN03080601_01464</name>
</gene>
<dbReference type="KEGG" id="asx:CDL62_01755"/>
<name>A0A1T5EYK3_9BACT</name>
<dbReference type="OrthoDB" id="6023725at2"/>
<dbReference type="STRING" id="889453.SAMN03080601_01464"/>